<dbReference type="PANTHER" id="PTHR42714">
    <property type="entry name" value="TRNA MODIFICATION GTPASE GTPBP3"/>
    <property type="match status" value="1"/>
</dbReference>
<dbReference type="InterPro" id="IPR031168">
    <property type="entry name" value="G_TrmE"/>
</dbReference>
<feature type="binding site" evidence="10">
    <location>
        <begin position="229"/>
        <end position="234"/>
    </location>
    <ligand>
        <name>GTP</name>
        <dbReference type="ChEBI" id="CHEBI:37565"/>
    </ligand>
</feature>
<keyword evidence="9 10" id="KW-0342">GTP-binding</keyword>
<evidence type="ECO:0000256" key="6">
    <source>
        <dbReference type="ARBA" id="ARBA00022801"/>
    </source>
</evidence>
<keyword evidence="2 10" id="KW-0963">Cytoplasm</keyword>
<comment type="similarity">
    <text evidence="1 10 11">Belongs to the TRAFAC class TrmE-Era-EngA-EngB-Septin-like GTPase superfamily. TrmE GTPase family.</text>
</comment>
<dbReference type="InterPro" id="IPR027417">
    <property type="entry name" value="P-loop_NTPase"/>
</dbReference>
<dbReference type="GO" id="GO:0002098">
    <property type="term" value="P:tRNA wobble uridine modification"/>
    <property type="evidence" value="ECO:0007669"/>
    <property type="project" value="TreeGrafter"/>
</dbReference>
<dbReference type="STRING" id="1197717.BED41_05000"/>
<protein>
    <recommendedName>
        <fullName evidence="10">tRNA modification GTPase MnmE</fullName>
        <ecNumber evidence="10">3.6.-.-</ecNumber>
    </recommendedName>
</protein>
<evidence type="ECO:0000256" key="1">
    <source>
        <dbReference type="ARBA" id="ARBA00011043"/>
    </source>
</evidence>
<dbReference type="PROSITE" id="PS51709">
    <property type="entry name" value="G_TRME"/>
    <property type="match status" value="1"/>
</dbReference>
<evidence type="ECO:0000256" key="2">
    <source>
        <dbReference type="ARBA" id="ARBA00022490"/>
    </source>
</evidence>
<dbReference type="InterPro" id="IPR004520">
    <property type="entry name" value="GTPase_MnmE"/>
</dbReference>
<dbReference type="InterPro" id="IPR027266">
    <property type="entry name" value="TrmE/GcvT-like"/>
</dbReference>
<evidence type="ECO:0000259" key="12">
    <source>
        <dbReference type="PROSITE" id="PS51709"/>
    </source>
</evidence>
<evidence type="ECO:0000256" key="11">
    <source>
        <dbReference type="RuleBase" id="RU003313"/>
    </source>
</evidence>
<dbReference type="InterPro" id="IPR025867">
    <property type="entry name" value="MnmE_helical"/>
</dbReference>
<dbReference type="Proteomes" id="UP000093044">
    <property type="component" value="Chromosome"/>
</dbReference>
<dbReference type="InterPro" id="IPR018948">
    <property type="entry name" value="GTP-bd_TrmE_N"/>
</dbReference>
<dbReference type="GO" id="GO:0046872">
    <property type="term" value="F:metal ion binding"/>
    <property type="evidence" value="ECO:0007669"/>
    <property type="project" value="UniProtKB-KW"/>
</dbReference>
<feature type="binding site" evidence="10">
    <location>
        <begin position="273"/>
        <end position="276"/>
    </location>
    <ligand>
        <name>GTP</name>
        <dbReference type="ChEBI" id="CHEBI:37565"/>
    </ligand>
</feature>
<keyword evidence="4 10" id="KW-0479">Metal-binding</keyword>
<accession>A0A1B2I3F4</accession>
<dbReference type="NCBIfam" id="TIGR00450">
    <property type="entry name" value="mnmE_trmE_thdF"/>
    <property type="match status" value="1"/>
</dbReference>
<dbReference type="CDD" id="cd04164">
    <property type="entry name" value="trmE"/>
    <property type="match status" value="1"/>
</dbReference>
<evidence type="ECO:0000256" key="8">
    <source>
        <dbReference type="ARBA" id="ARBA00022958"/>
    </source>
</evidence>
<dbReference type="EC" id="3.6.-.-" evidence="10"/>
<keyword evidence="6 10" id="KW-0378">Hydrolase</keyword>
<dbReference type="EMBL" id="CP016757">
    <property type="protein sequence ID" value="ANZ44499.1"/>
    <property type="molecule type" value="Genomic_DNA"/>
</dbReference>
<feature type="binding site" evidence="10">
    <location>
        <begin position="248"/>
        <end position="254"/>
    </location>
    <ligand>
        <name>GTP</name>
        <dbReference type="ChEBI" id="CHEBI:37565"/>
    </ligand>
</feature>
<dbReference type="HAMAP" id="MF_00379">
    <property type="entry name" value="GTPase_MnmE"/>
    <property type="match status" value="1"/>
</dbReference>
<gene>
    <name evidence="10" type="primary">mnmE</name>
    <name evidence="10" type="synonym">trmE</name>
    <name evidence="13" type="ORF">BED41_05000</name>
</gene>
<keyword evidence="7 10" id="KW-0460">Magnesium</keyword>
<comment type="function">
    <text evidence="10">Exhibits a very high intrinsic GTPase hydrolysis rate. Involved in the addition of a carboxymethylaminomethyl (cmnm) group at the wobble position (U34) of certain tRNAs, forming tRNA-cmnm(5)s(2)U34.</text>
</comment>
<name>A0A1B2I3F4_9BACT</name>
<dbReference type="Pfam" id="PF01926">
    <property type="entry name" value="MMR_HSR1"/>
    <property type="match status" value="1"/>
</dbReference>
<organism evidence="13 14">
    <name type="scientific">Cloacibacillus porcorum</name>
    <dbReference type="NCBI Taxonomy" id="1197717"/>
    <lineage>
        <taxon>Bacteria</taxon>
        <taxon>Thermotogati</taxon>
        <taxon>Synergistota</taxon>
        <taxon>Synergistia</taxon>
        <taxon>Synergistales</taxon>
        <taxon>Synergistaceae</taxon>
        <taxon>Cloacibacillus</taxon>
    </lineage>
</organism>
<dbReference type="CDD" id="cd14858">
    <property type="entry name" value="TrmE_N"/>
    <property type="match status" value="1"/>
</dbReference>
<evidence type="ECO:0000256" key="3">
    <source>
        <dbReference type="ARBA" id="ARBA00022694"/>
    </source>
</evidence>
<feature type="domain" description="TrmE-type G" evidence="12">
    <location>
        <begin position="219"/>
        <end position="376"/>
    </location>
</feature>
<sequence>MAEDTITALATAWGEGGIAIVRVSGSESAAIVDKIFRAKRRFSEQPARCMTLGTLHTKDGTLFDEVLAVRFERGNSYTGEESAEIHCHGGALSAQRCIEELCSLGARMALPGEFTRRAFINGRIDLAQAEAVAGIIKARSDEALTASARSLQGSFTEKIRGLMERLTTLAATLEVDLDFPEEGEGFISKNESAVRLDELLAECEELISRCRSGMLLRDGLRAAIIGRPNVGKSSLLNALLAENRAIVTATPGTTRDSIEETFIYKGLPVRIIDTAGIRETTDEIEEIGVQRSLKSMEEADIILRVIDSSEGDLTMEAALPAAAKRQIIILNKSDLPARITEADIAAHFPDHPRIAVSAAHGSGLDELKELILKTALSGGELAGGYSVTARQMECLARTKEALSAARAALSAGIGDDLVLSCISDARAQLSSLLGIDASEDLLDKIFSSFCVGK</sequence>
<dbReference type="GO" id="GO:0030488">
    <property type="term" value="P:tRNA methylation"/>
    <property type="evidence" value="ECO:0007669"/>
    <property type="project" value="TreeGrafter"/>
</dbReference>
<keyword evidence="3 10" id="KW-0819">tRNA processing</keyword>
<feature type="binding site" evidence="10">
    <location>
        <position position="453"/>
    </location>
    <ligand>
        <name>(6S)-5-formyl-5,6,7,8-tetrahydrofolate</name>
        <dbReference type="ChEBI" id="CHEBI:57457"/>
    </ligand>
</feature>
<dbReference type="InterPro" id="IPR005225">
    <property type="entry name" value="Small_GTP-bd"/>
</dbReference>
<comment type="cofactor">
    <cofactor evidence="10">
        <name>K(+)</name>
        <dbReference type="ChEBI" id="CHEBI:29103"/>
    </cofactor>
    <text evidence="10">Binds 1 potassium ion per subunit.</text>
</comment>
<dbReference type="SUPFAM" id="SSF52540">
    <property type="entry name" value="P-loop containing nucleoside triphosphate hydrolases"/>
    <property type="match status" value="1"/>
</dbReference>
<feature type="binding site" evidence="10">
    <location>
        <position position="254"/>
    </location>
    <ligand>
        <name>Mg(2+)</name>
        <dbReference type="ChEBI" id="CHEBI:18420"/>
    </ligand>
</feature>
<dbReference type="GO" id="GO:0003924">
    <property type="term" value="F:GTPase activity"/>
    <property type="evidence" value="ECO:0007669"/>
    <property type="project" value="UniProtKB-UniRule"/>
</dbReference>
<dbReference type="FunFam" id="3.40.50.300:FF:001376">
    <property type="entry name" value="tRNA modification GTPase MnmE"/>
    <property type="match status" value="1"/>
</dbReference>
<comment type="subunit">
    <text evidence="10">Homodimer. Heterotetramer of two MnmE and two MnmG subunits.</text>
</comment>
<dbReference type="PRINTS" id="PR00326">
    <property type="entry name" value="GTP1OBG"/>
</dbReference>
<dbReference type="InterPro" id="IPR027368">
    <property type="entry name" value="MnmE_dom2"/>
</dbReference>
<dbReference type="OrthoDB" id="9805918at2"/>
<feature type="binding site" evidence="10">
    <location>
        <position position="233"/>
    </location>
    <ligand>
        <name>Mg(2+)</name>
        <dbReference type="ChEBI" id="CHEBI:18420"/>
    </ligand>
</feature>
<keyword evidence="14" id="KW-1185">Reference proteome</keyword>
<evidence type="ECO:0000313" key="14">
    <source>
        <dbReference type="Proteomes" id="UP000093044"/>
    </source>
</evidence>
<keyword evidence="8 10" id="KW-0630">Potassium</keyword>
<dbReference type="KEGG" id="cpor:BED41_05000"/>
<comment type="subcellular location">
    <subcellularLocation>
        <location evidence="10">Cytoplasm</location>
    </subcellularLocation>
</comment>
<dbReference type="GeneID" id="83057213"/>
<evidence type="ECO:0000256" key="5">
    <source>
        <dbReference type="ARBA" id="ARBA00022741"/>
    </source>
</evidence>
<evidence type="ECO:0000256" key="4">
    <source>
        <dbReference type="ARBA" id="ARBA00022723"/>
    </source>
</evidence>
<dbReference type="Gene3D" id="1.20.120.430">
    <property type="entry name" value="tRNA modification GTPase MnmE domain 2"/>
    <property type="match status" value="1"/>
</dbReference>
<reference evidence="13" key="1">
    <citation type="submission" date="2016-08" db="EMBL/GenBank/DDBJ databases">
        <title>Complete genome of Cloacibacillus porcorum.</title>
        <authorList>
            <person name="Looft T."/>
            <person name="Bayles D.O."/>
            <person name="Alt D.P."/>
        </authorList>
    </citation>
    <scope>NUCLEOTIDE SEQUENCE [LARGE SCALE GENOMIC DNA]</scope>
    <source>
        <strain evidence="13">CL-84</strain>
    </source>
</reference>
<dbReference type="RefSeq" id="WP_066743698.1">
    <property type="nucleotide sequence ID" value="NZ_CP016757.1"/>
</dbReference>
<evidence type="ECO:0000313" key="13">
    <source>
        <dbReference type="EMBL" id="ANZ44499.1"/>
    </source>
</evidence>
<feature type="binding site" evidence="10">
    <location>
        <position position="123"/>
    </location>
    <ligand>
        <name>(6S)-5-formyl-5,6,7,8-tetrahydrofolate</name>
        <dbReference type="ChEBI" id="CHEBI:57457"/>
    </ligand>
</feature>
<evidence type="ECO:0000256" key="10">
    <source>
        <dbReference type="HAMAP-Rule" id="MF_00379"/>
    </source>
</evidence>
<feature type="binding site" evidence="10">
    <location>
        <position position="84"/>
    </location>
    <ligand>
        <name>(6S)-5-formyl-5,6,7,8-tetrahydrofolate</name>
        <dbReference type="ChEBI" id="CHEBI:57457"/>
    </ligand>
</feature>
<evidence type="ECO:0000256" key="9">
    <source>
        <dbReference type="ARBA" id="ARBA00023134"/>
    </source>
</evidence>
<keyword evidence="5 10" id="KW-0547">Nucleotide-binding</keyword>
<dbReference type="NCBIfam" id="TIGR00231">
    <property type="entry name" value="small_GTP"/>
    <property type="match status" value="1"/>
</dbReference>
<dbReference type="GO" id="GO:0005829">
    <property type="term" value="C:cytosol"/>
    <property type="evidence" value="ECO:0007669"/>
    <property type="project" value="TreeGrafter"/>
</dbReference>
<comment type="caution">
    <text evidence="10">Lacks conserved residue(s) required for the propagation of feature annotation.</text>
</comment>
<dbReference type="Pfam" id="PF12631">
    <property type="entry name" value="MnmE_helical"/>
    <property type="match status" value="1"/>
</dbReference>
<evidence type="ECO:0000256" key="7">
    <source>
        <dbReference type="ARBA" id="ARBA00022842"/>
    </source>
</evidence>
<dbReference type="AlphaFoldDB" id="A0A1B2I3F4"/>
<dbReference type="GO" id="GO:0005525">
    <property type="term" value="F:GTP binding"/>
    <property type="evidence" value="ECO:0007669"/>
    <property type="project" value="UniProtKB-UniRule"/>
</dbReference>
<dbReference type="Gene3D" id="3.30.1360.120">
    <property type="entry name" value="Probable tRNA modification gtpase trme, domain 1"/>
    <property type="match status" value="1"/>
</dbReference>
<dbReference type="InterPro" id="IPR006073">
    <property type="entry name" value="GTP-bd"/>
</dbReference>
<dbReference type="Pfam" id="PF10396">
    <property type="entry name" value="TrmE_N"/>
    <property type="match status" value="1"/>
</dbReference>
<proteinExistence type="inferred from homology"/>
<feature type="binding site" evidence="10">
    <location>
        <position position="22"/>
    </location>
    <ligand>
        <name>(6S)-5-formyl-5,6,7,8-tetrahydrofolate</name>
        <dbReference type="ChEBI" id="CHEBI:57457"/>
    </ligand>
</feature>
<dbReference type="Gene3D" id="3.40.50.300">
    <property type="entry name" value="P-loop containing nucleotide triphosphate hydrolases"/>
    <property type="match status" value="1"/>
</dbReference>
<dbReference type="PANTHER" id="PTHR42714:SF2">
    <property type="entry name" value="TRNA MODIFICATION GTPASE GTPBP3, MITOCHONDRIAL"/>
    <property type="match status" value="1"/>
</dbReference>